<dbReference type="PROSITE" id="PS50283">
    <property type="entry name" value="NA_SOLUT_SYMP_3"/>
    <property type="match status" value="1"/>
</dbReference>
<dbReference type="InterPro" id="IPR001734">
    <property type="entry name" value="Na/solute_symporter"/>
</dbReference>
<dbReference type="SMART" id="SM00091">
    <property type="entry name" value="PAS"/>
    <property type="match status" value="1"/>
</dbReference>
<accession>A0ABV3TBN6</accession>
<dbReference type="InterPro" id="IPR004358">
    <property type="entry name" value="Sig_transdc_His_kin-like_C"/>
</dbReference>
<dbReference type="CDD" id="cd00082">
    <property type="entry name" value="HisKA"/>
    <property type="match status" value="1"/>
</dbReference>
<dbReference type="PRINTS" id="PR00344">
    <property type="entry name" value="BCTRLSENSOR"/>
</dbReference>
<evidence type="ECO:0000256" key="8">
    <source>
        <dbReference type="ARBA" id="ARBA00022741"/>
    </source>
</evidence>
<keyword evidence="6" id="KW-0808">Transferase</keyword>
<keyword evidence="10 17" id="KW-0067">ATP-binding</keyword>
<dbReference type="CDD" id="cd00130">
    <property type="entry name" value="PAS"/>
    <property type="match status" value="1"/>
</dbReference>
<dbReference type="EC" id="2.7.13.3" evidence="4"/>
<dbReference type="EMBL" id="JBAKFM010000002">
    <property type="protein sequence ID" value="MEX0469046.1"/>
    <property type="molecule type" value="Genomic_DNA"/>
</dbReference>
<gene>
    <name evidence="17" type="ORF">V6X73_04835</name>
</gene>
<feature type="domain" description="PAS" evidence="16">
    <location>
        <begin position="627"/>
        <end position="702"/>
    </location>
</feature>
<dbReference type="NCBIfam" id="TIGR00229">
    <property type="entry name" value="sensory_box"/>
    <property type="match status" value="1"/>
</dbReference>
<dbReference type="InterPro" id="IPR036097">
    <property type="entry name" value="HisK_dim/P_sf"/>
</dbReference>
<dbReference type="InterPro" id="IPR000014">
    <property type="entry name" value="PAS"/>
</dbReference>
<protein>
    <recommendedName>
        <fullName evidence="4">histidine kinase</fullName>
        <ecNumber evidence="4">2.7.13.3</ecNumber>
    </recommendedName>
</protein>
<feature type="transmembrane region" description="Helical" evidence="14">
    <location>
        <begin position="68"/>
        <end position="93"/>
    </location>
</feature>
<feature type="transmembrane region" description="Helical" evidence="14">
    <location>
        <begin position="427"/>
        <end position="448"/>
    </location>
</feature>
<evidence type="ECO:0000256" key="14">
    <source>
        <dbReference type="SAM" id="Phobius"/>
    </source>
</evidence>
<feature type="transmembrane region" description="Helical" evidence="14">
    <location>
        <begin position="274"/>
        <end position="298"/>
    </location>
</feature>
<comment type="subcellular location">
    <subcellularLocation>
        <location evidence="2">Membrane</location>
        <topology evidence="2">Multi-pass membrane protein</topology>
    </subcellularLocation>
</comment>
<dbReference type="Pfam" id="PF00512">
    <property type="entry name" value="HisKA"/>
    <property type="match status" value="1"/>
</dbReference>
<evidence type="ECO:0000256" key="2">
    <source>
        <dbReference type="ARBA" id="ARBA00004141"/>
    </source>
</evidence>
<evidence type="ECO:0000256" key="4">
    <source>
        <dbReference type="ARBA" id="ARBA00012438"/>
    </source>
</evidence>
<dbReference type="PROSITE" id="PS50109">
    <property type="entry name" value="HIS_KIN"/>
    <property type="match status" value="1"/>
</dbReference>
<evidence type="ECO:0000256" key="1">
    <source>
        <dbReference type="ARBA" id="ARBA00000085"/>
    </source>
</evidence>
<evidence type="ECO:0000256" key="13">
    <source>
        <dbReference type="ARBA" id="ARBA00023136"/>
    </source>
</evidence>
<dbReference type="InterPro" id="IPR035965">
    <property type="entry name" value="PAS-like_dom_sf"/>
</dbReference>
<evidence type="ECO:0000256" key="12">
    <source>
        <dbReference type="ARBA" id="ARBA00023012"/>
    </source>
</evidence>
<dbReference type="RefSeq" id="WP_367958727.1">
    <property type="nucleotide sequence ID" value="NZ_JBAKFH010000002.1"/>
</dbReference>
<name>A0ABV3TBN6_9GAMM</name>
<dbReference type="SMART" id="SM00388">
    <property type="entry name" value="HisKA"/>
    <property type="match status" value="1"/>
</dbReference>
<keyword evidence="8" id="KW-0547">Nucleotide-binding</keyword>
<dbReference type="InterPro" id="IPR036890">
    <property type="entry name" value="HATPase_C_sf"/>
</dbReference>
<evidence type="ECO:0000313" key="17">
    <source>
        <dbReference type="EMBL" id="MEX0469046.1"/>
    </source>
</evidence>
<evidence type="ECO:0000256" key="7">
    <source>
        <dbReference type="ARBA" id="ARBA00022692"/>
    </source>
</evidence>
<feature type="transmembrane region" description="Helical" evidence="14">
    <location>
        <begin position="114"/>
        <end position="133"/>
    </location>
</feature>
<evidence type="ECO:0000256" key="3">
    <source>
        <dbReference type="ARBA" id="ARBA00006434"/>
    </source>
</evidence>
<dbReference type="SUPFAM" id="SSF47384">
    <property type="entry name" value="Homodimeric domain of signal transducing histidine kinase"/>
    <property type="match status" value="1"/>
</dbReference>
<feature type="transmembrane region" description="Helical" evidence="14">
    <location>
        <begin position="35"/>
        <end position="56"/>
    </location>
</feature>
<feature type="transmembrane region" description="Helical" evidence="14">
    <location>
        <begin position="6"/>
        <end position="23"/>
    </location>
</feature>
<feature type="transmembrane region" description="Helical" evidence="14">
    <location>
        <begin position="396"/>
        <end position="420"/>
    </location>
</feature>
<dbReference type="InterPro" id="IPR003661">
    <property type="entry name" value="HisK_dim/P_dom"/>
</dbReference>
<dbReference type="InterPro" id="IPR038377">
    <property type="entry name" value="Na/Glc_symporter_sf"/>
</dbReference>
<reference evidence="17 18" key="1">
    <citation type="submission" date="2024-02" db="EMBL/GenBank/DDBJ databases">
        <title>New especies of Spiribacter isolated from saline water.</title>
        <authorList>
            <person name="Leon M.J."/>
            <person name="De La Haba R."/>
            <person name="Sanchez-Porro C."/>
            <person name="Ventosa A."/>
        </authorList>
    </citation>
    <scope>NUCLEOTIDE SEQUENCE [LARGE SCALE GENOMIC DNA]</scope>
    <source>
        <strain evidence="18">ag22IC6-390</strain>
    </source>
</reference>
<keyword evidence="5" id="KW-0597">Phosphoprotein</keyword>
<dbReference type="Gene3D" id="3.30.450.20">
    <property type="entry name" value="PAS domain"/>
    <property type="match status" value="1"/>
</dbReference>
<dbReference type="Proteomes" id="UP001556709">
    <property type="component" value="Unassembled WGS sequence"/>
</dbReference>
<dbReference type="InterPro" id="IPR003594">
    <property type="entry name" value="HATPase_dom"/>
</dbReference>
<dbReference type="SUPFAM" id="SSF55874">
    <property type="entry name" value="ATPase domain of HSP90 chaperone/DNA topoisomerase II/histidine kinase"/>
    <property type="match status" value="1"/>
</dbReference>
<keyword evidence="18" id="KW-1185">Reference proteome</keyword>
<dbReference type="Pfam" id="PF02518">
    <property type="entry name" value="HATPase_c"/>
    <property type="match status" value="1"/>
</dbReference>
<feature type="transmembrane region" description="Helical" evidence="14">
    <location>
        <begin position="153"/>
        <end position="171"/>
    </location>
</feature>
<evidence type="ECO:0000256" key="11">
    <source>
        <dbReference type="ARBA" id="ARBA00022989"/>
    </source>
</evidence>
<comment type="similarity">
    <text evidence="3">Belongs to the sodium:solute symporter (SSF) (TC 2.A.21) family.</text>
</comment>
<comment type="catalytic activity">
    <reaction evidence="1">
        <text>ATP + protein L-histidine = ADP + protein N-phospho-L-histidine.</text>
        <dbReference type="EC" id="2.7.13.3"/>
    </reaction>
</comment>
<dbReference type="Gene3D" id="1.20.1730.10">
    <property type="entry name" value="Sodium/glucose cotransporter"/>
    <property type="match status" value="1"/>
</dbReference>
<keyword evidence="7 14" id="KW-0812">Transmembrane</keyword>
<evidence type="ECO:0000256" key="10">
    <source>
        <dbReference type="ARBA" id="ARBA00022840"/>
    </source>
</evidence>
<dbReference type="Gene3D" id="1.10.287.130">
    <property type="match status" value="1"/>
</dbReference>
<keyword evidence="9" id="KW-0418">Kinase</keyword>
<keyword evidence="13 14" id="KW-0472">Membrane</keyword>
<evidence type="ECO:0000259" key="16">
    <source>
        <dbReference type="PROSITE" id="PS50112"/>
    </source>
</evidence>
<proteinExistence type="inferred from homology"/>
<dbReference type="InterPro" id="IPR013656">
    <property type="entry name" value="PAS_4"/>
</dbReference>
<organism evidence="17 18">
    <name type="scientific">Spiribacter pallidus</name>
    <dbReference type="NCBI Taxonomy" id="1987936"/>
    <lineage>
        <taxon>Bacteria</taxon>
        <taxon>Pseudomonadati</taxon>
        <taxon>Pseudomonadota</taxon>
        <taxon>Gammaproteobacteria</taxon>
        <taxon>Chromatiales</taxon>
        <taxon>Ectothiorhodospiraceae</taxon>
        <taxon>Spiribacter</taxon>
    </lineage>
</organism>
<evidence type="ECO:0000256" key="5">
    <source>
        <dbReference type="ARBA" id="ARBA00022553"/>
    </source>
</evidence>
<keyword evidence="12" id="KW-0902">Two-component regulatory system</keyword>
<dbReference type="PANTHER" id="PTHR43065">
    <property type="entry name" value="SENSOR HISTIDINE KINASE"/>
    <property type="match status" value="1"/>
</dbReference>
<evidence type="ECO:0000256" key="9">
    <source>
        <dbReference type="ARBA" id="ARBA00022777"/>
    </source>
</evidence>
<dbReference type="SMART" id="SM00387">
    <property type="entry name" value="HATPase_c"/>
    <property type="match status" value="1"/>
</dbReference>
<evidence type="ECO:0000259" key="15">
    <source>
        <dbReference type="PROSITE" id="PS50109"/>
    </source>
</evidence>
<dbReference type="Gene3D" id="3.30.565.10">
    <property type="entry name" value="Histidine kinase-like ATPase, C-terminal domain"/>
    <property type="match status" value="1"/>
</dbReference>
<feature type="domain" description="Histidine kinase" evidence="15">
    <location>
        <begin position="760"/>
        <end position="970"/>
    </location>
</feature>
<dbReference type="PANTHER" id="PTHR43065:SF10">
    <property type="entry name" value="PEROXIDE STRESS-ACTIVATED HISTIDINE KINASE MAK3"/>
    <property type="match status" value="1"/>
</dbReference>
<dbReference type="Pfam" id="PF08448">
    <property type="entry name" value="PAS_4"/>
    <property type="match status" value="1"/>
</dbReference>
<feature type="transmembrane region" description="Helical" evidence="14">
    <location>
        <begin position="370"/>
        <end position="390"/>
    </location>
</feature>
<dbReference type="PROSITE" id="PS50112">
    <property type="entry name" value="PAS"/>
    <property type="match status" value="1"/>
</dbReference>
<sequence>MGYNLGGLFLAAMAYLLLLFLVAHAGERRWLPRRLIRHPLVHALALGVYATTWSYYGSVGFAADSGLTYITIYLGVTLAFALTPVLMLPLMRITRRHQLTSVADLFAFRFDSRLAGVLVTLMLLAGSLPYLALQIRAVAESTRVLSGEGNPQSIAVVFCIIVSVFAIIFGVRHVTPRERHDGLVAAIAFESVVKLAALLAIAWIALQLGFGGPSGLDRWLDDHPQQLRAFYAGAGGPTWAGLTFLAFAAAFLLPRQFHMLFAENPQESSLKTACWAFPMFLLLLAMAIPPIMWAGVALDVGLPDDYTLLGIAALTDSSLMVIVAYLGGISAASAMIIVSTLALSSMCLNHLLLPAMHLAGQSDFYLMLRWARRMLIAVIIAAGFLFYLTLARTEGLVSWGLISFLAMAQLLPGVLAVLYWPGATRQGFIAGLLTGGAIWGIAGLLPALTAVGPIQIVGVDLAVAASADHFGQLAFWSVTANGLMTLAVSIFTRQGVREGETAAACREISTRVPSGTLQAQSPYQFVEQLSPVTGEPAARAEIGKALEDLGLAWGENRPDRLHQLRDQIQRNLSGMMGPVLARDIVDECLQLDADSRAAVAQNVRIIEERLERARGDFRGIAAELDNLRRYHRQILEDLPMGVVALTPAGRIARWNPAMHTLTGVSAGKVLGRAMAELPAPWDNLLAEFIAADSDHAYKRRLDLPGGIRWMNLHRAQIGDAEGDLRADSLVLIEDVTELQRLENELTHSERLASIGRLAAGVAHEIGNPVTGIDCLAQELREQRPDEQRLEQILAQTRRISHIVQTLVSYAHAGEHRPHAEPRPTRLQAIAEEAEHLVRLNPGARSMRFSHELDEALEVMGEHQRLVQVFVNLYSNAVDACGGEGAITTTAKAQRDGIQIRISDTGPGVPASIRDKVLEPFFTTKTPGEGTGLGLALAHNIIEEFGGRLKLNNRRGRGAGAEVVIRLPYPQTLEQQANG</sequence>
<comment type="caution">
    <text evidence="17">The sequence shown here is derived from an EMBL/GenBank/DDBJ whole genome shotgun (WGS) entry which is preliminary data.</text>
</comment>
<feature type="transmembrane region" description="Helical" evidence="14">
    <location>
        <begin position="183"/>
        <end position="210"/>
    </location>
</feature>
<evidence type="ECO:0000256" key="6">
    <source>
        <dbReference type="ARBA" id="ARBA00022679"/>
    </source>
</evidence>
<evidence type="ECO:0000313" key="18">
    <source>
        <dbReference type="Proteomes" id="UP001556709"/>
    </source>
</evidence>
<dbReference type="InterPro" id="IPR005467">
    <property type="entry name" value="His_kinase_dom"/>
</dbReference>
<feature type="transmembrane region" description="Helical" evidence="14">
    <location>
        <begin position="318"/>
        <end position="349"/>
    </location>
</feature>
<feature type="transmembrane region" description="Helical" evidence="14">
    <location>
        <begin position="230"/>
        <end position="253"/>
    </location>
</feature>
<dbReference type="GO" id="GO:0005524">
    <property type="term" value="F:ATP binding"/>
    <property type="evidence" value="ECO:0007669"/>
    <property type="project" value="UniProtKB-KW"/>
</dbReference>
<dbReference type="SUPFAM" id="SSF55785">
    <property type="entry name" value="PYP-like sensor domain (PAS domain)"/>
    <property type="match status" value="1"/>
</dbReference>
<keyword evidence="11 14" id="KW-1133">Transmembrane helix</keyword>